<feature type="transmembrane region" description="Helical" evidence="6">
    <location>
        <begin position="226"/>
        <end position="246"/>
    </location>
</feature>
<keyword evidence="3 6" id="KW-0812">Transmembrane</keyword>
<evidence type="ECO:0000256" key="2">
    <source>
        <dbReference type="ARBA" id="ARBA00022475"/>
    </source>
</evidence>
<evidence type="ECO:0000256" key="4">
    <source>
        <dbReference type="ARBA" id="ARBA00022989"/>
    </source>
</evidence>
<dbReference type="Pfam" id="PF02653">
    <property type="entry name" value="BPD_transp_2"/>
    <property type="match status" value="1"/>
</dbReference>
<feature type="transmembrane region" description="Helical" evidence="6">
    <location>
        <begin position="20"/>
        <end position="38"/>
    </location>
</feature>
<keyword evidence="8" id="KW-1185">Reference proteome</keyword>
<comment type="subcellular location">
    <subcellularLocation>
        <location evidence="1">Cell membrane</location>
        <topology evidence="1">Multi-pass membrane protein</topology>
    </subcellularLocation>
</comment>
<feature type="transmembrane region" description="Helical" evidence="6">
    <location>
        <begin position="125"/>
        <end position="142"/>
    </location>
</feature>
<comment type="caution">
    <text evidence="7">The sequence shown here is derived from an EMBL/GenBank/DDBJ whole genome shotgun (WGS) entry which is preliminary data.</text>
</comment>
<evidence type="ECO:0000256" key="1">
    <source>
        <dbReference type="ARBA" id="ARBA00004651"/>
    </source>
</evidence>
<dbReference type="GO" id="GO:0005886">
    <property type="term" value="C:plasma membrane"/>
    <property type="evidence" value="ECO:0007669"/>
    <property type="project" value="UniProtKB-SubCell"/>
</dbReference>
<keyword evidence="4 6" id="KW-1133">Transmembrane helix</keyword>
<feature type="transmembrane region" description="Helical" evidence="6">
    <location>
        <begin position="45"/>
        <end position="65"/>
    </location>
</feature>
<feature type="transmembrane region" description="Helical" evidence="6">
    <location>
        <begin position="299"/>
        <end position="318"/>
    </location>
</feature>
<dbReference type="EMBL" id="QGLF01000003">
    <property type="protein sequence ID" value="PWR20999.1"/>
    <property type="molecule type" value="Genomic_DNA"/>
</dbReference>
<dbReference type="InterPro" id="IPR001851">
    <property type="entry name" value="ABC_transp_permease"/>
</dbReference>
<evidence type="ECO:0000313" key="8">
    <source>
        <dbReference type="Proteomes" id="UP000246077"/>
    </source>
</evidence>
<dbReference type="InterPro" id="IPR043428">
    <property type="entry name" value="LivM-like"/>
</dbReference>
<feature type="transmembrane region" description="Helical" evidence="6">
    <location>
        <begin position="71"/>
        <end position="90"/>
    </location>
</feature>
<evidence type="ECO:0000256" key="6">
    <source>
        <dbReference type="SAM" id="Phobius"/>
    </source>
</evidence>
<protein>
    <submittedName>
        <fullName evidence="7">Branched-chain amino acid ABC transporter permease</fullName>
    </submittedName>
</protein>
<gene>
    <name evidence="7" type="ORF">DKG75_13510</name>
</gene>
<evidence type="ECO:0000313" key="7">
    <source>
        <dbReference type="EMBL" id="PWR20999.1"/>
    </source>
</evidence>
<dbReference type="RefSeq" id="WP_109921643.1">
    <property type="nucleotide sequence ID" value="NZ_QGLF01000003.1"/>
</dbReference>
<feature type="transmembrane region" description="Helical" evidence="6">
    <location>
        <begin position="177"/>
        <end position="195"/>
    </location>
</feature>
<reference evidence="8" key="1">
    <citation type="submission" date="2018-05" db="EMBL/GenBank/DDBJ databases">
        <title>Zavarzinia sp. HR-AS.</title>
        <authorList>
            <person name="Lee Y."/>
            <person name="Jeon C.O."/>
        </authorList>
    </citation>
    <scope>NUCLEOTIDE SEQUENCE [LARGE SCALE GENOMIC DNA]</scope>
    <source>
        <strain evidence="8">DSM 1231</strain>
    </source>
</reference>
<sequence length="335" mass="34949">MSERTDIMPAQALRLPRAWGFPAGLAAVALAGALLPAVAGSPLLATLLTQGTIVAILATAVGFLIRQNGLVSFGHALFYGGAAYLLALALEHRLVSVEVAVIAAVVVPTVFAFLIGFVMLRVAGVAFSMLTLAVAQAGFELVMRWRSLANGEDGIAVALPDAVFGIPVAVFQRADSMFLICWGILMLVLLGLWLLGRSHFGTLTLAIQGNEERARFIGYETMVPRAVVYAISAGIAALGGVLFAAYNGFVTPDSVHWTHSGEALVMAIIGGARTVWGPALGAMLYFFVRDAAGSITDHWPAFIGIALIVVTVALPSGIGGALGTLARRIFGGRHG</sequence>
<feature type="transmembrane region" description="Helical" evidence="6">
    <location>
        <begin position="97"/>
        <end position="119"/>
    </location>
</feature>
<feature type="transmembrane region" description="Helical" evidence="6">
    <location>
        <begin position="266"/>
        <end position="287"/>
    </location>
</feature>
<dbReference type="OrthoDB" id="9804361at2"/>
<dbReference type="GO" id="GO:0015658">
    <property type="term" value="F:branched-chain amino acid transmembrane transporter activity"/>
    <property type="evidence" value="ECO:0007669"/>
    <property type="project" value="InterPro"/>
</dbReference>
<dbReference type="CDD" id="cd06581">
    <property type="entry name" value="TM_PBP1_LivM_like"/>
    <property type="match status" value="1"/>
</dbReference>
<feature type="transmembrane region" description="Helical" evidence="6">
    <location>
        <begin position="154"/>
        <end position="171"/>
    </location>
</feature>
<dbReference type="PANTHER" id="PTHR30482:SF17">
    <property type="entry name" value="ABC TRANSPORTER ATP-BINDING PROTEIN"/>
    <property type="match status" value="1"/>
</dbReference>
<organism evidence="7 8">
    <name type="scientific">Zavarzinia compransoris</name>
    <dbReference type="NCBI Taxonomy" id="1264899"/>
    <lineage>
        <taxon>Bacteria</taxon>
        <taxon>Pseudomonadati</taxon>
        <taxon>Pseudomonadota</taxon>
        <taxon>Alphaproteobacteria</taxon>
        <taxon>Rhodospirillales</taxon>
        <taxon>Zavarziniaceae</taxon>
        <taxon>Zavarzinia</taxon>
    </lineage>
</organism>
<dbReference type="Proteomes" id="UP000246077">
    <property type="component" value="Unassembled WGS sequence"/>
</dbReference>
<dbReference type="AlphaFoldDB" id="A0A317E1Z8"/>
<keyword evidence="2" id="KW-1003">Cell membrane</keyword>
<proteinExistence type="predicted"/>
<evidence type="ECO:0000256" key="5">
    <source>
        <dbReference type="ARBA" id="ARBA00023136"/>
    </source>
</evidence>
<keyword evidence="5 6" id="KW-0472">Membrane</keyword>
<name>A0A317E1Z8_9PROT</name>
<accession>A0A317E1Z8</accession>
<evidence type="ECO:0000256" key="3">
    <source>
        <dbReference type="ARBA" id="ARBA00022692"/>
    </source>
</evidence>
<dbReference type="PANTHER" id="PTHR30482">
    <property type="entry name" value="HIGH-AFFINITY BRANCHED-CHAIN AMINO ACID TRANSPORT SYSTEM PERMEASE"/>
    <property type="match status" value="1"/>
</dbReference>